<dbReference type="Pfam" id="PF20554">
    <property type="entry name" value="DUF6766"/>
    <property type="match status" value="1"/>
</dbReference>
<reference evidence="2" key="1">
    <citation type="journal article" date="2017" name="Genome Announc.">
        <title>Draft Genome Sequence of Terrimicrobium sacchariphilum NM-5T, a Facultative Anaerobic Soil Bacterium of the Class Spartobacteria.</title>
        <authorList>
            <person name="Qiu Y.L."/>
            <person name="Tourlousse D.M."/>
            <person name="Matsuura N."/>
            <person name="Ohashi A."/>
            <person name="Sekiguchi Y."/>
        </authorList>
    </citation>
    <scope>NUCLEOTIDE SEQUENCE [LARGE SCALE GENOMIC DNA]</scope>
    <source>
        <strain evidence="2">NM-5</strain>
    </source>
</reference>
<proteinExistence type="predicted"/>
<accession>A0A146G7L0</accession>
<comment type="caution">
    <text evidence="1">The sequence shown here is derived from an EMBL/GenBank/DDBJ whole genome shotgun (WGS) entry which is preliminary data.</text>
</comment>
<keyword evidence="2" id="KW-1185">Reference proteome</keyword>
<dbReference type="Proteomes" id="UP000076023">
    <property type="component" value="Unassembled WGS sequence"/>
</dbReference>
<sequence length="72" mass="8076">MRAFSDEAAEHGQAAISLWAYIGSSRFWFESLQNWQSEFLAILTLVVLSIWLREAGSPESKSVFASHAETGR</sequence>
<evidence type="ECO:0000313" key="2">
    <source>
        <dbReference type="Proteomes" id="UP000076023"/>
    </source>
</evidence>
<name>A0A146G7L0_TERSA</name>
<dbReference type="STRING" id="690879.TSACC_21757"/>
<dbReference type="InParanoid" id="A0A146G7L0"/>
<gene>
    <name evidence="1" type="ORF">TSACC_21757</name>
</gene>
<dbReference type="AlphaFoldDB" id="A0A146G7L0"/>
<organism evidence="1 2">
    <name type="scientific">Terrimicrobium sacchariphilum</name>
    <dbReference type="NCBI Taxonomy" id="690879"/>
    <lineage>
        <taxon>Bacteria</taxon>
        <taxon>Pseudomonadati</taxon>
        <taxon>Verrucomicrobiota</taxon>
        <taxon>Terrimicrobiia</taxon>
        <taxon>Terrimicrobiales</taxon>
        <taxon>Terrimicrobiaceae</taxon>
        <taxon>Terrimicrobium</taxon>
    </lineage>
</organism>
<evidence type="ECO:0000313" key="1">
    <source>
        <dbReference type="EMBL" id="GAT33342.1"/>
    </source>
</evidence>
<dbReference type="InterPro" id="IPR046657">
    <property type="entry name" value="DUF6766"/>
</dbReference>
<protein>
    <submittedName>
        <fullName evidence="1">Uncharacterized protein</fullName>
    </submittedName>
</protein>
<dbReference type="EMBL" id="BDCO01000002">
    <property type="protein sequence ID" value="GAT33342.1"/>
    <property type="molecule type" value="Genomic_DNA"/>
</dbReference>